<feature type="non-terminal residue" evidence="1">
    <location>
        <position position="1"/>
    </location>
</feature>
<proteinExistence type="predicted"/>
<organism evidence="1 2">
    <name type="scientific">Scutellospora calospora</name>
    <dbReference type="NCBI Taxonomy" id="85575"/>
    <lineage>
        <taxon>Eukaryota</taxon>
        <taxon>Fungi</taxon>
        <taxon>Fungi incertae sedis</taxon>
        <taxon>Mucoromycota</taxon>
        <taxon>Glomeromycotina</taxon>
        <taxon>Glomeromycetes</taxon>
        <taxon>Diversisporales</taxon>
        <taxon>Gigasporaceae</taxon>
        <taxon>Scutellospora</taxon>
    </lineage>
</organism>
<keyword evidence="2" id="KW-1185">Reference proteome</keyword>
<reference evidence="1" key="1">
    <citation type="submission" date="2021-06" db="EMBL/GenBank/DDBJ databases">
        <authorList>
            <person name="Kallberg Y."/>
            <person name="Tangrot J."/>
            <person name="Rosling A."/>
        </authorList>
    </citation>
    <scope>NUCLEOTIDE SEQUENCE</scope>
    <source>
        <strain evidence="1">AU212A</strain>
    </source>
</reference>
<dbReference type="EMBL" id="CAJVPM010046867">
    <property type="protein sequence ID" value="CAG8719639.1"/>
    <property type="molecule type" value="Genomic_DNA"/>
</dbReference>
<feature type="non-terminal residue" evidence="1">
    <location>
        <position position="46"/>
    </location>
</feature>
<name>A0ACA9PRJ7_9GLOM</name>
<evidence type="ECO:0000313" key="2">
    <source>
        <dbReference type="Proteomes" id="UP000789860"/>
    </source>
</evidence>
<evidence type="ECO:0000313" key="1">
    <source>
        <dbReference type="EMBL" id="CAG8719639.1"/>
    </source>
</evidence>
<accession>A0ACA9PRJ7</accession>
<dbReference type="Proteomes" id="UP000789860">
    <property type="component" value="Unassembled WGS sequence"/>
</dbReference>
<sequence>AIRIISEINELEESKSDDEPEYKISEVNMLASDFLYETNLAAKKLE</sequence>
<gene>
    <name evidence="1" type="ORF">SCALOS_LOCUS11205</name>
</gene>
<comment type="caution">
    <text evidence="1">The sequence shown here is derived from an EMBL/GenBank/DDBJ whole genome shotgun (WGS) entry which is preliminary data.</text>
</comment>
<protein>
    <submittedName>
        <fullName evidence="1">7087_t:CDS:1</fullName>
    </submittedName>
</protein>